<accession>A0A4U6R6S7</accession>
<dbReference type="InterPro" id="IPR021561">
    <property type="entry name" value="AbiEi_3"/>
</dbReference>
<evidence type="ECO:0000313" key="2">
    <source>
        <dbReference type="Proteomes" id="UP000308488"/>
    </source>
</evidence>
<name>A0A4U6R6S7_9GAMM</name>
<dbReference type="AlphaFoldDB" id="A0A4U6R6S7"/>
<comment type="caution">
    <text evidence="1">The sequence shown here is derived from an EMBL/GenBank/DDBJ whole genome shotgun (WGS) entry which is preliminary data.</text>
</comment>
<evidence type="ECO:0000313" key="1">
    <source>
        <dbReference type="EMBL" id="TKV69604.1"/>
    </source>
</evidence>
<reference evidence="1 2" key="1">
    <citation type="submission" date="2019-05" db="EMBL/GenBank/DDBJ databases">
        <title>Marinobacter panjinensis sp. nov., a moderately halophilic bacterium isolated from sea tidal flat environment.</title>
        <authorList>
            <person name="Yang W."/>
            <person name="An M."/>
            <person name="He W."/>
            <person name="Luo X."/>
            <person name="Zhu L."/>
            <person name="Chen G."/>
            <person name="Zhang Y."/>
            <person name="Wang Y."/>
        </authorList>
    </citation>
    <scope>NUCLEOTIDE SEQUENCE [LARGE SCALE GENOMIC DNA]</scope>
    <source>
        <strain evidence="1 2">PJ-16</strain>
    </source>
</reference>
<dbReference type="EMBL" id="SZYH01000001">
    <property type="protein sequence ID" value="TKV69604.1"/>
    <property type="molecule type" value="Genomic_DNA"/>
</dbReference>
<protein>
    <submittedName>
        <fullName evidence="1">Uncharacterized protein</fullName>
    </submittedName>
</protein>
<dbReference type="Pfam" id="PF11459">
    <property type="entry name" value="AbiEi_3"/>
    <property type="match status" value="1"/>
</dbReference>
<keyword evidence="2" id="KW-1185">Reference proteome</keyword>
<organism evidence="1 2">
    <name type="scientific">Marinobacter panjinensis</name>
    <dbReference type="NCBI Taxonomy" id="2576384"/>
    <lineage>
        <taxon>Bacteria</taxon>
        <taxon>Pseudomonadati</taxon>
        <taxon>Pseudomonadota</taxon>
        <taxon>Gammaproteobacteria</taxon>
        <taxon>Pseudomonadales</taxon>
        <taxon>Marinobacteraceae</taxon>
        <taxon>Marinobacter</taxon>
    </lineage>
</organism>
<dbReference type="OrthoDB" id="1550938at2"/>
<dbReference type="Proteomes" id="UP000308488">
    <property type="component" value="Unassembled WGS sequence"/>
</dbReference>
<proteinExistence type="predicted"/>
<sequence>MTEEAYGSPEKALLEVLTEVPSAVSFEHADALMQGLSNLSPKKVDALLGACRNTADFTPGGP</sequence>
<gene>
    <name evidence="1" type="ORF">FDP08_03675</name>
</gene>